<name>A0ABP6VLG6_9GAMM</name>
<dbReference type="InterPro" id="IPR014347">
    <property type="entry name" value="Tautomerase/MIF_sf"/>
</dbReference>
<evidence type="ECO:0000313" key="3">
    <source>
        <dbReference type="EMBL" id="GAA3537787.1"/>
    </source>
</evidence>
<sequence length="123" mass="13022">MPTIRIQALTPIEHEISGLLTNCTAAAANALDIPQDWCWALFQPVEPGTYAEGARVWGATDVGRASVLISISALEGRTPEQKAAVLSGTAHSAAEYLGLPLTQVFADYRDIPKGQVFSGGEIV</sequence>
<evidence type="ECO:0000256" key="1">
    <source>
        <dbReference type="ARBA" id="ARBA00023235"/>
    </source>
</evidence>
<reference evidence="4" key="1">
    <citation type="journal article" date="2019" name="Int. J. Syst. Evol. Microbiol.">
        <title>The Global Catalogue of Microorganisms (GCM) 10K type strain sequencing project: providing services to taxonomists for standard genome sequencing and annotation.</title>
        <authorList>
            <consortium name="The Broad Institute Genomics Platform"/>
            <consortium name="The Broad Institute Genome Sequencing Center for Infectious Disease"/>
            <person name="Wu L."/>
            <person name="Ma J."/>
        </authorList>
    </citation>
    <scope>NUCLEOTIDE SEQUENCE [LARGE SCALE GENOMIC DNA]</scope>
    <source>
        <strain evidence="4">JCM 17110</strain>
    </source>
</reference>
<gene>
    <name evidence="3" type="ORF">GCM10022394_16770</name>
</gene>
<dbReference type="Proteomes" id="UP001500795">
    <property type="component" value="Unassembled WGS sequence"/>
</dbReference>
<organism evidence="3 4">
    <name type="scientific">Zobellella aerophila</name>
    <dbReference type="NCBI Taxonomy" id="870480"/>
    <lineage>
        <taxon>Bacteria</taxon>
        <taxon>Pseudomonadati</taxon>
        <taxon>Pseudomonadota</taxon>
        <taxon>Gammaproteobacteria</taxon>
        <taxon>Aeromonadales</taxon>
        <taxon>Aeromonadaceae</taxon>
        <taxon>Zobellella</taxon>
    </lineage>
</organism>
<comment type="caution">
    <text evidence="3">The sequence shown here is derived from an EMBL/GenBank/DDBJ whole genome shotgun (WGS) entry which is preliminary data.</text>
</comment>
<dbReference type="RefSeq" id="WP_344956866.1">
    <property type="nucleotide sequence ID" value="NZ_BAABCX010000002.1"/>
</dbReference>
<dbReference type="SUPFAM" id="SSF55331">
    <property type="entry name" value="Tautomerase/MIF"/>
    <property type="match status" value="1"/>
</dbReference>
<dbReference type="InterPro" id="IPR004370">
    <property type="entry name" value="4-OT-like_dom"/>
</dbReference>
<proteinExistence type="predicted"/>
<protein>
    <recommendedName>
        <fullName evidence="2">4-oxalocrotonate tautomerase-like domain-containing protein</fullName>
    </recommendedName>
</protein>
<evidence type="ECO:0000313" key="4">
    <source>
        <dbReference type="Proteomes" id="UP001500795"/>
    </source>
</evidence>
<accession>A0ABP6VLG6</accession>
<dbReference type="Pfam" id="PF01361">
    <property type="entry name" value="Tautomerase"/>
    <property type="match status" value="1"/>
</dbReference>
<dbReference type="EMBL" id="BAABCX010000002">
    <property type="protein sequence ID" value="GAA3537787.1"/>
    <property type="molecule type" value="Genomic_DNA"/>
</dbReference>
<evidence type="ECO:0000259" key="2">
    <source>
        <dbReference type="Pfam" id="PF01361"/>
    </source>
</evidence>
<dbReference type="Gene3D" id="3.30.429.10">
    <property type="entry name" value="Macrophage Migration Inhibitory Factor"/>
    <property type="match status" value="1"/>
</dbReference>
<keyword evidence="1" id="KW-0413">Isomerase</keyword>
<keyword evidence="4" id="KW-1185">Reference proteome</keyword>
<feature type="domain" description="4-oxalocrotonate tautomerase-like" evidence="2">
    <location>
        <begin position="68"/>
        <end position="122"/>
    </location>
</feature>